<feature type="region of interest" description="Disordered" evidence="13">
    <location>
        <begin position="237"/>
        <end position="270"/>
    </location>
</feature>
<keyword evidence="16" id="KW-1185">Reference proteome</keyword>
<feature type="transmembrane region" description="Helical" evidence="14">
    <location>
        <begin position="84"/>
        <end position="106"/>
    </location>
</feature>
<protein>
    <recommendedName>
        <fullName evidence="4">Sugar transporter SWEET1</fullName>
    </recommendedName>
</protein>
<proteinExistence type="inferred from homology"/>
<evidence type="ECO:0000256" key="2">
    <source>
        <dbReference type="ARBA" id="ARBA00004653"/>
    </source>
</evidence>
<keyword evidence="10 14" id="KW-1133">Transmembrane helix</keyword>
<evidence type="ECO:0000256" key="3">
    <source>
        <dbReference type="ARBA" id="ARBA00007809"/>
    </source>
</evidence>
<comment type="caution">
    <text evidence="15">The sequence shown here is derived from an EMBL/GenBank/DDBJ whole genome shotgun (WGS) entry which is preliminary data.</text>
</comment>
<keyword evidence="6" id="KW-1003">Cell membrane</keyword>
<feature type="transmembrane region" description="Helical" evidence="14">
    <location>
        <begin position="180"/>
        <end position="204"/>
    </location>
</feature>
<dbReference type="GO" id="GO:0000139">
    <property type="term" value="C:Golgi membrane"/>
    <property type="evidence" value="ECO:0007669"/>
    <property type="project" value="UniProtKB-SubCell"/>
</dbReference>
<organism evidence="15 16">
    <name type="scientific">Phytophthora citrophthora</name>
    <dbReference type="NCBI Taxonomy" id="4793"/>
    <lineage>
        <taxon>Eukaryota</taxon>
        <taxon>Sar</taxon>
        <taxon>Stramenopiles</taxon>
        <taxon>Oomycota</taxon>
        <taxon>Peronosporomycetes</taxon>
        <taxon>Peronosporales</taxon>
        <taxon>Peronosporaceae</taxon>
        <taxon>Phytophthora</taxon>
    </lineage>
</organism>
<dbReference type="Pfam" id="PF03083">
    <property type="entry name" value="MtN3_slv"/>
    <property type="match status" value="2"/>
</dbReference>
<evidence type="ECO:0000256" key="13">
    <source>
        <dbReference type="SAM" id="MobiDB-lite"/>
    </source>
</evidence>
<feature type="transmembrane region" description="Helical" evidence="14">
    <location>
        <begin position="210"/>
        <end position="231"/>
    </location>
</feature>
<dbReference type="Proteomes" id="UP001259832">
    <property type="component" value="Unassembled WGS sequence"/>
</dbReference>
<dbReference type="AlphaFoldDB" id="A0AAD9LJP1"/>
<keyword evidence="12 14" id="KW-0472">Membrane</keyword>
<dbReference type="Gene3D" id="1.20.1280.290">
    <property type="match status" value="2"/>
</dbReference>
<comment type="similarity">
    <text evidence="3">Belongs to the SWEET sugar transporter family.</text>
</comment>
<evidence type="ECO:0000256" key="9">
    <source>
        <dbReference type="ARBA" id="ARBA00022737"/>
    </source>
</evidence>
<dbReference type="InterPro" id="IPR004316">
    <property type="entry name" value="SWEET_rpt"/>
</dbReference>
<feature type="transmembrane region" description="Helical" evidence="14">
    <location>
        <begin position="58"/>
        <end position="78"/>
    </location>
</feature>
<gene>
    <name evidence="15" type="ORF">P3T76_009065</name>
</gene>
<evidence type="ECO:0000313" key="15">
    <source>
        <dbReference type="EMBL" id="KAK1938990.1"/>
    </source>
</evidence>
<evidence type="ECO:0000256" key="5">
    <source>
        <dbReference type="ARBA" id="ARBA00022448"/>
    </source>
</evidence>
<dbReference type="FunFam" id="1.20.1280.290:FF:000004">
    <property type="entry name" value="Sugar transporter SWEET"/>
    <property type="match status" value="1"/>
</dbReference>
<keyword evidence="8 14" id="KW-0812">Transmembrane</keyword>
<dbReference type="PANTHER" id="PTHR10791:SF30">
    <property type="entry name" value="SUGAR TRANSPORTER SWEET1"/>
    <property type="match status" value="1"/>
</dbReference>
<sequence length="270" mass="29765">MFPDDRISLSIHLCHPEIPMVSAYITALKVLTTIVQVAQRLSPAPDLYPVYKNKDTGVIAFMPFVMMLLCNHVWLLYAYAAENIFPLFSVCVFGDIVLVLYVAIYAKYCPDRAYVTRTFFLGMVPFVLVTAYAILVAVDVISQSRHQLGVVLGYLADATTFALFLSPFEKIKLVIATKSAAAIPVYLCGITFVNSFLWVANGIIEDDLFILVPNAVGAVLTGIQLTLCYIYRPATEDSSDSSLEMGRKTESTPKRPSFVALASPKTPVKV</sequence>
<dbReference type="EMBL" id="JASMQC010000017">
    <property type="protein sequence ID" value="KAK1938990.1"/>
    <property type="molecule type" value="Genomic_DNA"/>
</dbReference>
<evidence type="ECO:0000256" key="14">
    <source>
        <dbReference type="SAM" id="Phobius"/>
    </source>
</evidence>
<dbReference type="GO" id="GO:0051119">
    <property type="term" value="F:sugar transmembrane transporter activity"/>
    <property type="evidence" value="ECO:0007669"/>
    <property type="project" value="InterPro"/>
</dbReference>
<evidence type="ECO:0000313" key="16">
    <source>
        <dbReference type="Proteomes" id="UP001259832"/>
    </source>
</evidence>
<evidence type="ECO:0000256" key="12">
    <source>
        <dbReference type="ARBA" id="ARBA00023136"/>
    </source>
</evidence>
<keyword evidence="5" id="KW-0813">Transport</keyword>
<keyword evidence="9" id="KW-0677">Repeat</keyword>
<keyword evidence="7 15" id="KW-0762">Sugar transport</keyword>
<accession>A0AAD9LJP1</accession>
<evidence type="ECO:0000256" key="8">
    <source>
        <dbReference type="ARBA" id="ARBA00022692"/>
    </source>
</evidence>
<evidence type="ECO:0000256" key="7">
    <source>
        <dbReference type="ARBA" id="ARBA00022597"/>
    </source>
</evidence>
<dbReference type="PANTHER" id="PTHR10791">
    <property type="entry name" value="RAG1-ACTIVATING PROTEIN 1"/>
    <property type="match status" value="1"/>
</dbReference>
<evidence type="ECO:0000256" key="10">
    <source>
        <dbReference type="ARBA" id="ARBA00022989"/>
    </source>
</evidence>
<evidence type="ECO:0000256" key="4">
    <source>
        <dbReference type="ARBA" id="ARBA00021741"/>
    </source>
</evidence>
<evidence type="ECO:0000256" key="11">
    <source>
        <dbReference type="ARBA" id="ARBA00023034"/>
    </source>
</evidence>
<feature type="transmembrane region" description="Helical" evidence="14">
    <location>
        <begin position="148"/>
        <end position="168"/>
    </location>
</feature>
<keyword evidence="11" id="KW-0333">Golgi apparatus</keyword>
<dbReference type="InterPro" id="IPR047664">
    <property type="entry name" value="SWEET"/>
</dbReference>
<reference evidence="15" key="1">
    <citation type="submission" date="2023-08" db="EMBL/GenBank/DDBJ databases">
        <title>Reference Genome Resource for the Citrus Pathogen Phytophthora citrophthora.</title>
        <authorList>
            <person name="Moller H."/>
            <person name="Coetzee B."/>
            <person name="Rose L.J."/>
            <person name="Van Niekerk J.M."/>
        </authorList>
    </citation>
    <scope>NUCLEOTIDE SEQUENCE</scope>
    <source>
        <strain evidence="15">STE-U-9442</strain>
    </source>
</reference>
<evidence type="ECO:0000256" key="1">
    <source>
        <dbReference type="ARBA" id="ARBA00004651"/>
    </source>
</evidence>
<evidence type="ECO:0000256" key="6">
    <source>
        <dbReference type="ARBA" id="ARBA00022475"/>
    </source>
</evidence>
<feature type="transmembrane region" description="Helical" evidence="14">
    <location>
        <begin position="118"/>
        <end position="142"/>
    </location>
</feature>
<dbReference type="GO" id="GO:0005886">
    <property type="term" value="C:plasma membrane"/>
    <property type="evidence" value="ECO:0007669"/>
    <property type="project" value="UniProtKB-SubCell"/>
</dbReference>
<comment type="subcellular location">
    <subcellularLocation>
        <location evidence="1">Cell membrane</location>
        <topology evidence="1">Multi-pass membrane protein</topology>
    </subcellularLocation>
    <subcellularLocation>
        <location evidence="2">Golgi apparatus membrane</location>
        <topology evidence="2">Multi-pass membrane protein</topology>
    </subcellularLocation>
</comment>
<name>A0AAD9LJP1_9STRA</name>
<dbReference type="FunFam" id="1.20.1280.290:FF:000007">
    <property type="entry name" value="Bidirectional sugar transporter SWEET7"/>
    <property type="match status" value="1"/>
</dbReference>